<organism evidence="2 3">
    <name type="scientific">Flavilitoribacter nigricans (strain ATCC 23147 / DSM 23189 / NBRC 102662 / NCIMB 1420 / SS-2)</name>
    <name type="common">Lewinella nigricans</name>
    <dbReference type="NCBI Taxonomy" id="1122177"/>
    <lineage>
        <taxon>Bacteria</taxon>
        <taxon>Pseudomonadati</taxon>
        <taxon>Bacteroidota</taxon>
        <taxon>Saprospiria</taxon>
        <taxon>Saprospirales</taxon>
        <taxon>Lewinellaceae</taxon>
        <taxon>Flavilitoribacter</taxon>
    </lineage>
</organism>
<reference evidence="2 3" key="1">
    <citation type="submission" date="2017-10" db="EMBL/GenBank/DDBJ databases">
        <title>The draft genome sequence of Lewinella nigricans NBRC 102662.</title>
        <authorList>
            <person name="Wang K."/>
        </authorList>
    </citation>
    <scope>NUCLEOTIDE SEQUENCE [LARGE SCALE GENOMIC DNA]</scope>
    <source>
        <strain evidence="2 3">NBRC 102662</strain>
    </source>
</reference>
<dbReference type="OrthoDB" id="1488818at2"/>
<evidence type="ECO:0000259" key="1">
    <source>
        <dbReference type="PROSITE" id="PS50853"/>
    </source>
</evidence>
<protein>
    <recommendedName>
        <fullName evidence="1">Fibronectin type-III domain-containing protein</fullName>
    </recommendedName>
</protein>
<dbReference type="PROSITE" id="PS50853">
    <property type="entry name" value="FN3"/>
    <property type="match status" value="1"/>
</dbReference>
<keyword evidence="3" id="KW-1185">Reference proteome</keyword>
<dbReference type="EMBL" id="PDUD01000064">
    <property type="protein sequence ID" value="PHN01065.1"/>
    <property type="molecule type" value="Genomic_DNA"/>
</dbReference>
<comment type="caution">
    <text evidence="2">The sequence shown here is derived from an EMBL/GenBank/DDBJ whole genome shotgun (WGS) entry which is preliminary data.</text>
</comment>
<name>A0A2D0MXU9_FLAN2</name>
<dbReference type="InterPro" id="IPR026444">
    <property type="entry name" value="Secre_tail"/>
</dbReference>
<feature type="domain" description="Fibronectin type-III" evidence="1">
    <location>
        <begin position="127"/>
        <end position="217"/>
    </location>
</feature>
<dbReference type="CDD" id="cd00063">
    <property type="entry name" value="FN3"/>
    <property type="match status" value="1"/>
</dbReference>
<dbReference type="InterPro" id="IPR013783">
    <property type="entry name" value="Ig-like_fold"/>
</dbReference>
<dbReference type="RefSeq" id="WP_099155524.1">
    <property type="nucleotide sequence ID" value="NZ_PDUD01000064.1"/>
</dbReference>
<dbReference type="Pfam" id="PF18962">
    <property type="entry name" value="Por_Secre_tail"/>
    <property type="match status" value="1"/>
</dbReference>
<dbReference type="AlphaFoldDB" id="A0A2D0MXU9"/>
<dbReference type="InterPro" id="IPR036116">
    <property type="entry name" value="FN3_sf"/>
</dbReference>
<dbReference type="NCBIfam" id="TIGR04183">
    <property type="entry name" value="Por_Secre_tail"/>
    <property type="match status" value="1"/>
</dbReference>
<gene>
    <name evidence="2" type="ORF">CRP01_38975</name>
</gene>
<evidence type="ECO:0000313" key="3">
    <source>
        <dbReference type="Proteomes" id="UP000223913"/>
    </source>
</evidence>
<dbReference type="InterPro" id="IPR003961">
    <property type="entry name" value="FN3_dom"/>
</dbReference>
<dbReference type="Gene3D" id="2.60.120.260">
    <property type="entry name" value="Galactose-binding domain-like"/>
    <property type="match status" value="1"/>
</dbReference>
<proteinExistence type="predicted"/>
<accession>A0A2D0MXU9</accession>
<dbReference type="Gene3D" id="2.60.40.740">
    <property type="match status" value="1"/>
</dbReference>
<dbReference type="Proteomes" id="UP000223913">
    <property type="component" value="Unassembled WGS sequence"/>
</dbReference>
<dbReference type="Gene3D" id="2.60.40.10">
    <property type="entry name" value="Immunoglobulins"/>
    <property type="match status" value="2"/>
</dbReference>
<dbReference type="SUPFAM" id="SSF49265">
    <property type="entry name" value="Fibronectin type III"/>
    <property type="match status" value="1"/>
</dbReference>
<evidence type="ECO:0000313" key="2">
    <source>
        <dbReference type="EMBL" id="PHN01065.1"/>
    </source>
</evidence>
<sequence length="950" mass="104504">MDLKPISLSCILILWLPLSALSQVGCAYSLRLYDSFGDGWNEGFLTVTIDNKSENYTFEDGNIREISLFVIEGDSLSISFTPGFFAFEASFSVFNAEGTEIFYSGQDPPQGEVFRTIITCPPCPNLLLNGVSISQIRHDRARLSWIPNDTNGDYLIRIGNTGTDPAEMPEVRVNQSFQYQLNGLEEDRRYDVYLQAVCSDGDTSGQIGPFTFQTLLGKDVGIADLINPVSDCDLPADASIAVVLKNYGGAPQTLIPFNYSVNGVPGAVNQPNDGFFTGILSFDSTFTISFDATYDFSDPEPYRLKIWTELEGDNNPANDTFSTVIIHTPLIQQFPYSMDFEAGAGGWMIDESESSRPSLELGTPDGNVIQSANGGLNAWVTNLDGDHNNNERSVLLSPCFDFSQLEKDPELSFFLWVSTESTFDGIWVEMSVGGGAWTKVGKSGNTGTFWYNTVDDIYGDWWSGNNLFGGWRQVRHPLTGLAGQSDVRIRFVFRSDEAVVREGIGIDDIFIAPILESNLSALEVAGVSGSDCGSENTEIVLTFRNEGVAPQKNFTLAYQVDDGPVIRENYSANVAPGTSADYTFNATYNTSMPRAYTIRAWTELAGEEFISNDTATWVYSTAGPGLPFLENFESDEIPEDWIIDSDLVIDNGHNSGSYVLFDNLWKDDTLFQAVTPLLGALAADDTLFFSYRFVNFMGFGTSPTILGDGDAFYVEVSEDCGLSFNEVLKIDAGNHQVKNTLTRVAVPLGDYEGQWIKVRFKAVWGNGDFYVDLDNINIRRCPANLGLRASVSQPSGNNNDGSIRIEGTDGIAPYNYTWDNGNRTASQSGLTSGNYAITVADQQGCTDVISVVLESVVSVGERVSRINSIKLAPNPSNGHSILDIEMKNPEDISIFVFDTRGRTLRSFEHRQAASVRRELDLSQFANGVYFIRIMAGNEVQTVRLLKANTR</sequence>
<dbReference type="Pfam" id="PF00041">
    <property type="entry name" value="fn3"/>
    <property type="match status" value="1"/>
</dbReference>